<accession>A0A7K1GKG0</accession>
<evidence type="ECO:0000313" key="2">
    <source>
        <dbReference type="Proteomes" id="UP000488936"/>
    </source>
</evidence>
<name>A0A7K1GKG0_9FLAO</name>
<keyword evidence="2" id="KW-1185">Reference proteome</keyword>
<comment type="caution">
    <text evidence="1">The sequence shown here is derived from an EMBL/GenBank/DDBJ whole genome shotgun (WGS) entry which is preliminary data.</text>
</comment>
<evidence type="ECO:0000313" key="1">
    <source>
        <dbReference type="EMBL" id="MTH29230.1"/>
    </source>
</evidence>
<reference evidence="1 2" key="1">
    <citation type="journal article" date="2006" name="Int. J. Syst. Evol. Microbiol.">
        <title>Myroides pelagicus sp. nov., isolated from seawater in Thailand.</title>
        <authorList>
            <person name="Yoon J."/>
            <person name="Maneerat S."/>
            <person name="Kawai F."/>
            <person name="Yokota A."/>
        </authorList>
    </citation>
    <scope>NUCLEOTIDE SEQUENCE [LARGE SCALE GENOMIC DNA]</scope>
    <source>
        <strain evidence="1 2">SM1T</strain>
    </source>
</reference>
<protein>
    <submittedName>
        <fullName evidence="1">Uncharacterized protein</fullName>
    </submittedName>
</protein>
<dbReference type="EMBL" id="WMJY01000007">
    <property type="protein sequence ID" value="MTH29230.1"/>
    <property type="molecule type" value="Genomic_DNA"/>
</dbReference>
<proteinExistence type="predicted"/>
<dbReference type="AlphaFoldDB" id="A0A7K1GKG0"/>
<organism evidence="1 2">
    <name type="scientific">Myroides pelagicus</name>
    <dbReference type="NCBI Taxonomy" id="270914"/>
    <lineage>
        <taxon>Bacteria</taxon>
        <taxon>Pseudomonadati</taxon>
        <taxon>Bacteroidota</taxon>
        <taxon>Flavobacteriia</taxon>
        <taxon>Flavobacteriales</taxon>
        <taxon>Flavobacteriaceae</taxon>
        <taxon>Myroides</taxon>
    </lineage>
</organism>
<dbReference type="RefSeq" id="WP_155035210.1">
    <property type="nucleotide sequence ID" value="NZ_JBHTIG010000050.1"/>
</dbReference>
<sequence length="95" mass="11261">MREDNNVFTYPYAKEVYYADWTLAEFYVNGVKLDEKVNLNSNTFMNIHKLSKFEEYETDKYAAEKASITFLFQFESGKEVEGKYSGKATMDYIWD</sequence>
<dbReference type="Proteomes" id="UP000488936">
    <property type="component" value="Unassembled WGS sequence"/>
</dbReference>
<gene>
    <name evidence="1" type="ORF">GJV77_04745</name>
</gene>
<dbReference type="OrthoDB" id="1462136at2"/>